<evidence type="ECO:0000313" key="3">
    <source>
        <dbReference type="EMBL" id="GGP23003.1"/>
    </source>
</evidence>
<feature type="domain" description="Integrase catalytic" evidence="2">
    <location>
        <begin position="345"/>
        <end position="509"/>
    </location>
</feature>
<dbReference type="InterPro" id="IPR012337">
    <property type="entry name" value="RNaseH-like_sf"/>
</dbReference>
<name>A0ABQ2PCF0_9NEIS</name>
<dbReference type="Pfam" id="PF00665">
    <property type="entry name" value="rve"/>
    <property type="match status" value="1"/>
</dbReference>
<dbReference type="InterPro" id="IPR009057">
    <property type="entry name" value="Homeodomain-like_sf"/>
</dbReference>
<dbReference type="InterPro" id="IPR001584">
    <property type="entry name" value="Integrase_cat-core"/>
</dbReference>
<dbReference type="PANTHER" id="PTHR46889:SF4">
    <property type="entry name" value="TRANSPOSASE INSO FOR INSERTION SEQUENCE ELEMENT IS911B-RELATED"/>
    <property type="match status" value="1"/>
</dbReference>
<dbReference type="PROSITE" id="PS50994">
    <property type="entry name" value="INTEGRASE"/>
    <property type="match status" value="1"/>
</dbReference>
<dbReference type="SUPFAM" id="SSF53098">
    <property type="entry name" value="Ribonuclease H-like"/>
    <property type="match status" value="1"/>
</dbReference>
<dbReference type="PANTHER" id="PTHR46889">
    <property type="entry name" value="TRANSPOSASE INSF FOR INSERTION SEQUENCE IS3B-RELATED"/>
    <property type="match status" value="1"/>
</dbReference>
<evidence type="ECO:0000313" key="4">
    <source>
        <dbReference type="Proteomes" id="UP000637267"/>
    </source>
</evidence>
<accession>A0ABQ2PCF0</accession>
<dbReference type="InterPro" id="IPR048020">
    <property type="entry name" value="Transpos_IS3"/>
</dbReference>
<dbReference type="Pfam" id="PF01527">
    <property type="entry name" value="HTH_Tnp_1"/>
    <property type="match status" value="1"/>
</dbReference>
<dbReference type="Pfam" id="PF13276">
    <property type="entry name" value="HTH_21"/>
    <property type="match status" value="1"/>
</dbReference>
<dbReference type="NCBIfam" id="NF033516">
    <property type="entry name" value="transpos_IS3"/>
    <property type="match status" value="1"/>
</dbReference>
<protein>
    <submittedName>
        <fullName evidence="3">Transposase</fullName>
    </submittedName>
</protein>
<comment type="caution">
    <text evidence="3">The sequence shown here is derived from an EMBL/GenBank/DDBJ whole genome shotgun (WGS) entry which is preliminary data.</text>
</comment>
<dbReference type="InterPro" id="IPR025948">
    <property type="entry name" value="HTH-like_dom"/>
</dbReference>
<dbReference type="Proteomes" id="UP000637267">
    <property type="component" value="Unassembled WGS sequence"/>
</dbReference>
<dbReference type="SUPFAM" id="SSF46689">
    <property type="entry name" value="Homeodomain-like"/>
    <property type="match status" value="1"/>
</dbReference>
<evidence type="ECO:0000259" key="2">
    <source>
        <dbReference type="PROSITE" id="PS50994"/>
    </source>
</evidence>
<sequence>MYSYEDRLRAVQLYLKLGKRINATIRTLGYPTKNALKAWYREYQQGRDLPTGYVRLQSKYSADQKQVAVDHYLSHGCCAAATLRALGYPGRATLVAWIEERCPDIGKRPVGRVAGSVPKSREVRQTAVIALCTREESASRVAQKAGVSRPMLYNWKNQLLGREDPASMKRQKTPVSETERTALEQQVEFLRRNLRQLQLEHDILKKANELIKKETGVTLLRLGNREKTILVDALKQTYALPELLAASGLARSSYFYHRACQWLPDKYAAVRDAMTSIFHGNYRSYGYRRMHAVLRQGHARLSEKVVRRLMQEEQLVVHRTRRRGYSSYCGEIGHAPENLLARQFHARSPNEKWLTDITEFPLPSGKVYLSPVIDCFDGKVVSWSIGTRPDAQLANSMLDRAISTLATGDQPLIHSDRGGHYRWPGWVQRIQSAGLVRSMSRKACSPDNAACEGFFGRLKNEMFHGRNWTGITVEWFMQELDIYIRWYNERRIKLSLGGLSPVAYRQSLGIAT</sequence>
<dbReference type="Gene3D" id="3.30.420.10">
    <property type="entry name" value="Ribonuclease H-like superfamily/Ribonuclease H"/>
    <property type="match status" value="1"/>
</dbReference>
<gene>
    <name evidence="3" type="primary">tnp</name>
    <name evidence="3" type="ORF">GCM10010970_30030</name>
</gene>
<reference evidence="4" key="1">
    <citation type="journal article" date="2019" name="Int. J. Syst. Evol. Microbiol.">
        <title>The Global Catalogue of Microorganisms (GCM) 10K type strain sequencing project: providing services to taxonomists for standard genome sequencing and annotation.</title>
        <authorList>
            <consortium name="The Broad Institute Genomics Platform"/>
            <consortium name="The Broad Institute Genome Sequencing Center for Infectious Disease"/>
            <person name="Wu L."/>
            <person name="Ma J."/>
        </authorList>
    </citation>
    <scope>NUCLEOTIDE SEQUENCE [LARGE SCALE GENOMIC DNA]</scope>
    <source>
        <strain evidence="4">CGMCC 1.8859</strain>
    </source>
</reference>
<dbReference type="InterPro" id="IPR050900">
    <property type="entry name" value="Transposase_IS3/IS150/IS904"/>
</dbReference>
<organism evidence="3 4">
    <name type="scientific">Silvimonas iriomotensis</name>
    <dbReference type="NCBI Taxonomy" id="449662"/>
    <lineage>
        <taxon>Bacteria</taxon>
        <taxon>Pseudomonadati</taxon>
        <taxon>Pseudomonadota</taxon>
        <taxon>Betaproteobacteria</taxon>
        <taxon>Neisseriales</taxon>
        <taxon>Chitinibacteraceae</taxon>
        <taxon>Silvimonas</taxon>
    </lineage>
</organism>
<feature type="coiled-coil region" evidence="1">
    <location>
        <begin position="180"/>
        <end position="214"/>
    </location>
</feature>
<keyword evidence="4" id="KW-1185">Reference proteome</keyword>
<dbReference type="RefSeq" id="WP_188705179.1">
    <property type="nucleotide sequence ID" value="NZ_BMLX01000004.1"/>
</dbReference>
<dbReference type="Pfam" id="PF13333">
    <property type="entry name" value="rve_2"/>
    <property type="match status" value="1"/>
</dbReference>
<dbReference type="InterPro" id="IPR036397">
    <property type="entry name" value="RNaseH_sf"/>
</dbReference>
<dbReference type="InterPro" id="IPR002514">
    <property type="entry name" value="Transposase_8"/>
</dbReference>
<dbReference type="EMBL" id="BMLX01000004">
    <property type="protein sequence ID" value="GGP23003.1"/>
    <property type="molecule type" value="Genomic_DNA"/>
</dbReference>
<evidence type="ECO:0000256" key="1">
    <source>
        <dbReference type="SAM" id="Coils"/>
    </source>
</evidence>
<keyword evidence="1" id="KW-0175">Coiled coil</keyword>
<proteinExistence type="predicted"/>